<dbReference type="AlphaFoldDB" id="A0A9P7D9C2"/>
<evidence type="ECO:0000313" key="1">
    <source>
        <dbReference type="EMBL" id="KAG1784289.1"/>
    </source>
</evidence>
<dbReference type="OrthoDB" id="2690041at2759"/>
<dbReference type="InterPro" id="IPR012337">
    <property type="entry name" value="RNaseH-like_sf"/>
</dbReference>
<reference evidence="1" key="1">
    <citation type="journal article" date="2020" name="New Phytol.">
        <title>Comparative genomics reveals dynamic genome evolution in host specialist ectomycorrhizal fungi.</title>
        <authorList>
            <person name="Lofgren L.A."/>
            <person name="Nguyen N.H."/>
            <person name="Vilgalys R."/>
            <person name="Ruytinx J."/>
            <person name="Liao H.L."/>
            <person name="Branco S."/>
            <person name="Kuo A."/>
            <person name="LaButti K."/>
            <person name="Lipzen A."/>
            <person name="Andreopoulos W."/>
            <person name="Pangilinan J."/>
            <person name="Riley R."/>
            <person name="Hundley H."/>
            <person name="Na H."/>
            <person name="Barry K."/>
            <person name="Grigoriev I.V."/>
            <person name="Stajich J.E."/>
            <person name="Kennedy P.G."/>
        </authorList>
    </citation>
    <scope>NUCLEOTIDE SEQUENCE</scope>
    <source>
        <strain evidence="1">S12</strain>
    </source>
</reference>
<proteinExistence type="predicted"/>
<organism evidence="1 2">
    <name type="scientific">Suillus plorans</name>
    <dbReference type="NCBI Taxonomy" id="116603"/>
    <lineage>
        <taxon>Eukaryota</taxon>
        <taxon>Fungi</taxon>
        <taxon>Dikarya</taxon>
        <taxon>Basidiomycota</taxon>
        <taxon>Agaricomycotina</taxon>
        <taxon>Agaricomycetes</taxon>
        <taxon>Agaricomycetidae</taxon>
        <taxon>Boletales</taxon>
        <taxon>Suillineae</taxon>
        <taxon>Suillaceae</taxon>
        <taxon>Suillus</taxon>
    </lineage>
</organism>
<keyword evidence="2" id="KW-1185">Reference proteome</keyword>
<name>A0A9P7D9C2_9AGAM</name>
<accession>A0A9P7D9C2</accession>
<dbReference type="RefSeq" id="XP_041151776.1">
    <property type="nucleotide sequence ID" value="XM_041308064.1"/>
</dbReference>
<protein>
    <submittedName>
        <fullName evidence="1">Uncharacterized protein</fullName>
    </submittedName>
</protein>
<dbReference type="Proteomes" id="UP000719766">
    <property type="component" value="Unassembled WGS sequence"/>
</dbReference>
<gene>
    <name evidence="1" type="ORF">HD556DRAFT_1451953</name>
</gene>
<sequence length="127" mass="14473">MPVRWSSTYVMLNRVEKMKPHADNVQQSFSSDKGSTLQLALPALKALHKAWMSHSESSKYEPFHTALNAAVEKICGYYERTADNDAYIMAMLLDPSQKDSHIKHFWGKETHIDALREAERMVSLSSC</sequence>
<dbReference type="GeneID" id="64601828"/>
<evidence type="ECO:0000313" key="2">
    <source>
        <dbReference type="Proteomes" id="UP000719766"/>
    </source>
</evidence>
<dbReference type="EMBL" id="JABBWE010000173">
    <property type="protein sequence ID" value="KAG1784289.1"/>
    <property type="molecule type" value="Genomic_DNA"/>
</dbReference>
<dbReference type="SUPFAM" id="SSF53098">
    <property type="entry name" value="Ribonuclease H-like"/>
    <property type="match status" value="1"/>
</dbReference>
<comment type="caution">
    <text evidence="1">The sequence shown here is derived from an EMBL/GenBank/DDBJ whole genome shotgun (WGS) entry which is preliminary data.</text>
</comment>